<reference evidence="2 3" key="1">
    <citation type="submission" date="2018-12" db="EMBL/GenBank/DDBJ databases">
        <authorList>
            <person name="Rimple P.A."/>
            <person name="Stoner T.H."/>
            <person name="Garlena R.A."/>
            <person name="Russell D.A."/>
            <person name="Pope W.H."/>
            <person name="Jacobs-Sera D."/>
            <person name="Hatfull G.F."/>
        </authorList>
    </citation>
    <scope>NUCLEOTIDE SEQUENCE [LARGE SCALE GENOMIC DNA]</scope>
</reference>
<dbReference type="InterPro" id="IPR010982">
    <property type="entry name" value="Lambda_DNA-bd_dom_sf"/>
</dbReference>
<dbReference type="EMBL" id="MK279899">
    <property type="protein sequence ID" value="AZS11728.1"/>
    <property type="molecule type" value="Genomic_DNA"/>
</dbReference>
<name>A0A3S9UNC3_9CAUD</name>
<dbReference type="RefSeq" id="YP_009818590.1">
    <property type="nucleotide sequence ID" value="NC_048140.1"/>
</dbReference>
<dbReference type="CDD" id="cd00093">
    <property type="entry name" value="HTH_XRE"/>
    <property type="match status" value="1"/>
</dbReference>
<dbReference type="Proteomes" id="UP000287918">
    <property type="component" value="Segment"/>
</dbReference>
<protein>
    <submittedName>
        <fullName evidence="2">Helix-turn-helix DNA binding protein</fullName>
    </submittedName>
</protein>
<sequence length="94" mass="10235">MRLFCALGVLEPRKRVVSMIVPSGKQPEPGALARAFSAHVRMVMARERVTAKALAAATGISRSYMGKRLRDEAPFSLNDVEAISKVLGIELPEL</sequence>
<dbReference type="InterPro" id="IPR001387">
    <property type="entry name" value="Cro/C1-type_HTH"/>
</dbReference>
<accession>A0A3S9UNC3</accession>
<keyword evidence="3" id="KW-1185">Reference proteome</keyword>
<dbReference type="PROSITE" id="PS50943">
    <property type="entry name" value="HTH_CROC1"/>
    <property type="match status" value="1"/>
</dbReference>
<dbReference type="KEGG" id="vg:55009934"/>
<dbReference type="Pfam" id="PF13560">
    <property type="entry name" value="HTH_31"/>
    <property type="match status" value="1"/>
</dbReference>
<proteinExistence type="predicted"/>
<dbReference type="GeneID" id="55009934"/>
<evidence type="ECO:0000259" key="1">
    <source>
        <dbReference type="PROSITE" id="PS50943"/>
    </source>
</evidence>
<evidence type="ECO:0000313" key="3">
    <source>
        <dbReference type="Proteomes" id="UP000287918"/>
    </source>
</evidence>
<feature type="domain" description="HTH cro/C1-type" evidence="1">
    <location>
        <begin position="40"/>
        <end position="94"/>
    </location>
</feature>
<gene>
    <name evidence="2" type="primary">30</name>
    <name evidence="2" type="ORF">PBI_MAJA_30</name>
</gene>
<dbReference type="GO" id="GO:0003677">
    <property type="term" value="F:DNA binding"/>
    <property type="evidence" value="ECO:0007669"/>
    <property type="project" value="InterPro"/>
</dbReference>
<dbReference type="Gene3D" id="1.10.260.40">
    <property type="entry name" value="lambda repressor-like DNA-binding domains"/>
    <property type="match status" value="1"/>
</dbReference>
<dbReference type="SMART" id="SM00530">
    <property type="entry name" value="HTH_XRE"/>
    <property type="match status" value="1"/>
</dbReference>
<dbReference type="SUPFAM" id="SSF47413">
    <property type="entry name" value="lambda repressor-like DNA-binding domains"/>
    <property type="match status" value="1"/>
</dbReference>
<organism evidence="2 3">
    <name type="scientific">Arthrobacter phage Maja</name>
    <dbReference type="NCBI Taxonomy" id="2499009"/>
    <lineage>
        <taxon>Viruses</taxon>
        <taxon>Duplodnaviria</taxon>
        <taxon>Heunggongvirae</taxon>
        <taxon>Uroviricota</taxon>
        <taxon>Caudoviricetes</taxon>
        <taxon>Majavirus</taxon>
        <taxon>Majavirus maja</taxon>
    </lineage>
</organism>
<evidence type="ECO:0000313" key="2">
    <source>
        <dbReference type="EMBL" id="AZS11728.1"/>
    </source>
</evidence>